<dbReference type="Proteomes" id="UP000034166">
    <property type="component" value="Unassembled WGS sequence"/>
</dbReference>
<comment type="caution">
    <text evidence="2">The sequence shown here is derived from an EMBL/GenBank/DDBJ whole genome shotgun (WGS) entry which is preliminary data.</text>
</comment>
<dbReference type="SUPFAM" id="SSF52833">
    <property type="entry name" value="Thioredoxin-like"/>
    <property type="match status" value="1"/>
</dbReference>
<keyword evidence="3" id="KW-1185">Reference proteome</keyword>
<reference evidence="2 3" key="1">
    <citation type="submission" date="2015-04" db="EMBL/GenBank/DDBJ databases">
        <title>Taxonomic description and genome sequence of Bacillus campisalis sp. nov., a novel member of the genus Bacillus isolated from solar saltern.</title>
        <authorList>
            <person name="Mathan Kumar R."/>
            <person name="Kaur G."/>
            <person name="Kumar A."/>
            <person name="Singh N.K."/>
            <person name="Kaur N."/>
            <person name="Kumar N."/>
            <person name="Mayilraj S."/>
        </authorList>
    </citation>
    <scope>NUCLEOTIDE SEQUENCE [LARGE SCALE GENOMIC DNA]</scope>
    <source>
        <strain evidence="2 3">SA2-6</strain>
    </source>
</reference>
<name>A0A0M2SRR4_9BACI</name>
<dbReference type="EMBL" id="LAYY01000022">
    <property type="protein sequence ID" value="KKK36828.1"/>
    <property type="molecule type" value="Genomic_DNA"/>
</dbReference>
<dbReference type="AlphaFoldDB" id="A0A0M2SRR4"/>
<evidence type="ECO:0000259" key="1">
    <source>
        <dbReference type="Pfam" id="PF00462"/>
    </source>
</evidence>
<dbReference type="Gene3D" id="3.40.30.10">
    <property type="entry name" value="Glutaredoxin"/>
    <property type="match status" value="1"/>
</dbReference>
<proteinExistence type="predicted"/>
<dbReference type="CDD" id="cd02976">
    <property type="entry name" value="NrdH"/>
    <property type="match status" value="1"/>
</dbReference>
<dbReference type="PROSITE" id="PS51354">
    <property type="entry name" value="GLUTAREDOXIN_2"/>
    <property type="match status" value="1"/>
</dbReference>
<dbReference type="PATRIC" id="fig|1408103.3.peg.3858"/>
<evidence type="ECO:0000313" key="3">
    <source>
        <dbReference type="Proteomes" id="UP000034166"/>
    </source>
</evidence>
<dbReference type="InterPro" id="IPR002109">
    <property type="entry name" value="Glutaredoxin"/>
</dbReference>
<organism evidence="2 3">
    <name type="scientific">Mesobacillus campisalis</name>
    <dbReference type="NCBI Taxonomy" id="1408103"/>
    <lineage>
        <taxon>Bacteria</taxon>
        <taxon>Bacillati</taxon>
        <taxon>Bacillota</taxon>
        <taxon>Bacilli</taxon>
        <taxon>Bacillales</taxon>
        <taxon>Bacillaceae</taxon>
        <taxon>Mesobacillus</taxon>
    </lineage>
</organism>
<gene>
    <name evidence="2" type="ORF">WQ57_17370</name>
</gene>
<evidence type="ECO:0000313" key="2">
    <source>
        <dbReference type="EMBL" id="KKK36828.1"/>
    </source>
</evidence>
<feature type="domain" description="Glutaredoxin" evidence="1">
    <location>
        <begin position="1"/>
        <end position="46"/>
    </location>
</feature>
<sequence>MMKEFLEAQGLNYKEVNVQHDPIAAQRLVDETGQMGVPQTKVNGHWVLGFDPETLMQHVKK</sequence>
<protein>
    <submittedName>
        <fullName evidence="2">Glutaredoxin</fullName>
    </submittedName>
</protein>
<dbReference type="InterPro" id="IPR036249">
    <property type="entry name" value="Thioredoxin-like_sf"/>
</dbReference>
<dbReference type="Pfam" id="PF00462">
    <property type="entry name" value="Glutaredoxin"/>
    <property type="match status" value="1"/>
</dbReference>
<accession>A0A0M2SRR4</accession>